<keyword evidence="5 6" id="KW-0949">S-adenosyl-L-methionine</keyword>
<keyword evidence="4 6" id="KW-0808">Transferase</keyword>
<evidence type="ECO:0000256" key="6">
    <source>
        <dbReference type="HAMAP-Rule" id="MF_00074"/>
    </source>
</evidence>
<comment type="caution">
    <text evidence="7">The sequence shown here is derived from an EMBL/GenBank/DDBJ whole genome shotgun (WGS) entry which is preliminary data.</text>
</comment>
<comment type="function">
    <text evidence="6">Specifically methylates the N7 position of guanine in position 527 of 16S rRNA.</text>
</comment>
<keyword evidence="1 6" id="KW-0963">Cytoplasm</keyword>
<dbReference type="InterPro" id="IPR029063">
    <property type="entry name" value="SAM-dependent_MTases_sf"/>
</dbReference>
<comment type="catalytic activity">
    <reaction evidence="6">
        <text>guanosine(527) in 16S rRNA + S-adenosyl-L-methionine = N(7)-methylguanosine(527) in 16S rRNA + S-adenosyl-L-homocysteine</text>
        <dbReference type="Rhea" id="RHEA:42732"/>
        <dbReference type="Rhea" id="RHEA-COMP:10209"/>
        <dbReference type="Rhea" id="RHEA-COMP:10210"/>
        <dbReference type="ChEBI" id="CHEBI:57856"/>
        <dbReference type="ChEBI" id="CHEBI:59789"/>
        <dbReference type="ChEBI" id="CHEBI:74269"/>
        <dbReference type="ChEBI" id="CHEBI:74480"/>
        <dbReference type="EC" id="2.1.1.170"/>
    </reaction>
</comment>
<dbReference type="GO" id="GO:0070043">
    <property type="term" value="F:rRNA (guanine-N7-)-methyltransferase activity"/>
    <property type="evidence" value="ECO:0007669"/>
    <property type="project" value="UniProtKB-UniRule"/>
</dbReference>
<dbReference type="PANTHER" id="PTHR31760:SF0">
    <property type="entry name" value="S-ADENOSYL-L-METHIONINE-DEPENDENT METHYLTRANSFERASES SUPERFAMILY PROTEIN"/>
    <property type="match status" value="1"/>
</dbReference>
<evidence type="ECO:0000256" key="4">
    <source>
        <dbReference type="ARBA" id="ARBA00022679"/>
    </source>
</evidence>
<feature type="binding site" evidence="6">
    <location>
        <begin position="137"/>
        <end position="138"/>
    </location>
    <ligand>
        <name>S-adenosyl-L-methionine</name>
        <dbReference type="ChEBI" id="CHEBI:59789"/>
    </ligand>
</feature>
<dbReference type="GO" id="GO:0005829">
    <property type="term" value="C:cytosol"/>
    <property type="evidence" value="ECO:0007669"/>
    <property type="project" value="TreeGrafter"/>
</dbReference>
<keyword evidence="3 6" id="KW-0489">Methyltransferase</keyword>
<name>A0A5B0DR73_9HYPH</name>
<evidence type="ECO:0000313" key="7">
    <source>
        <dbReference type="EMBL" id="KAA0968241.1"/>
    </source>
</evidence>
<evidence type="ECO:0000313" key="8">
    <source>
        <dbReference type="Proteomes" id="UP000324738"/>
    </source>
</evidence>
<sequence>MHSSSVVSQDANLKEDRAEVLARNIVSRETTDKLDRLVELTLQWQRSINLIAPSTVSHIWTRHIEDGLWLDHVAGRQSLWVDIGSGGGFPGLVLAITASANPGTKVAMIESNAKKCAFLRTVVRELALPAEVHCQRIESSAAVVEAATAVSARALASLPDLLNLVAPNLNKEAVCYFFKGRAHQQEIDEASANWRFSMVKHSSTVEVDSVILELRSVEA</sequence>
<comment type="caution">
    <text evidence="6">Lacks conserved residue(s) required for the propagation of feature annotation.</text>
</comment>
<keyword evidence="2 6" id="KW-0698">rRNA processing</keyword>
<keyword evidence="8" id="KW-1185">Reference proteome</keyword>
<evidence type="ECO:0000256" key="1">
    <source>
        <dbReference type="ARBA" id="ARBA00022490"/>
    </source>
</evidence>
<organism evidence="7 8">
    <name type="scientific">Aureimonas fodinaquatilis</name>
    <dbReference type="NCBI Taxonomy" id="2565783"/>
    <lineage>
        <taxon>Bacteria</taxon>
        <taxon>Pseudomonadati</taxon>
        <taxon>Pseudomonadota</taxon>
        <taxon>Alphaproteobacteria</taxon>
        <taxon>Hyphomicrobiales</taxon>
        <taxon>Aurantimonadaceae</taxon>
        <taxon>Aureimonas</taxon>
    </lineage>
</organism>
<dbReference type="Gene3D" id="3.40.50.150">
    <property type="entry name" value="Vaccinia Virus protein VP39"/>
    <property type="match status" value="1"/>
</dbReference>
<dbReference type="PANTHER" id="PTHR31760">
    <property type="entry name" value="S-ADENOSYL-L-METHIONINE-DEPENDENT METHYLTRANSFERASES SUPERFAMILY PROTEIN"/>
    <property type="match status" value="1"/>
</dbReference>
<dbReference type="InterPro" id="IPR003682">
    <property type="entry name" value="rRNA_ssu_MeTfrase_G"/>
</dbReference>
<dbReference type="NCBIfam" id="TIGR00138">
    <property type="entry name" value="rsmG_gidB"/>
    <property type="match status" value="1"/>
</dbReference>
<feature type="binding site" evidence="6">
    <location>
        <position position="84"/>
    </location>
    <ligand>
        <name>S-adenosyl-L-methionine</name>
        <dbReference type="ChEBI" id="CHEBI:59789"/>
    </ligand>
</feature>
<dbReference type="HAMAP" id="MF_00074">
    <property type="entry name" value="16SrRNA_methyltr_G"/>
    <property type="match status" value="1"/>
</dbReference>
<dbReference type="OrthoDB" id="9808773at2"/>
<dbReference type="Proteomes" id="UP000324738">
    <property type="component" value="Unassembled WGS sequence"/>
</dbReference>
<evidence type="ECO:0000256" key="5">
    <source>
        <dbReference type="ARBA" id="ARBA00022691"/>
    </source>
</evidence>
<reference evidence="7 8" key="1">
    <citation type="submission" date="2019-08" db="EMBL/GenBank/DDBJ databases">
        <title>Aureimonas fodiniaquatilis sp. nov., isolated from a coal mine wastewater.</title>
        <authorList>
            <person name="Kim W."/>
        </authorList>
    </citation>
    <scope>NUCLEOTIDE SEQUENCE [LARGE SCALE GENOMIC DNA]</scope>
    <source>
        <strain evidence="7 8">CAU 1482</strain>
    </source>
</reference>
<feature type="binding site" evidence="6">
    <location>
        <position position="89"/>
    </location>
    <ligand>
        <name>S-adenosyl-L-methionine</name>
        <dbReference type="ChEBI" id="CHEBI:59789"/>
    </ligand>
</feature>
<proteinExistence type="inferred from homology"/>
<feature type="binding site" evidence="6">
    <location>
        <position position="153"/>
    </location>
    <ligand>
        <name>S-adenosyl-L-methionine</name>
        <dbReference type="ChEBI" id="CHEBI:59789"/>
    </ligand>
</feature>
<gene>
    <name evidence="6 7" type="primary">rsmG</name>
    <name evidence="7" type="ORF">FPY71_18130</name>
</gene>
<comment type="subcellular location">
    <subcellularLocation>
        <location evidence="6">Cytoplasm</location>
    </subcellularLocation>
</comment>
<evidence type="ECO:0000256" key="3">
    <source>
        <dbReference type="ARBA" id="ARBA00022603"/>
    </source>
</evidence>
<dbReference type="EC" id="2.1.1.170" evidence="6"/>
<dbReference type="RefSeq" id="WP_149301758.1">
    <property type="nucleotide sequence ID" value="NZ_VTWH01000006.1"/>
</dbReference>
<dbReference type="AlphaFoldDB" id="A0A5B0DR73"/>
<evidence type="ECO:0000256" key="2">
    <source>
        <dbReference type="ARBA" id="ARBA00022552"/>
    </source>
</evidence>
<dbReference type="EMBL" id="VTWH01000006">
    <property type="protein sequence ID" value="KAA0968241.1"/>
    <property type="molecule type" value="Genomic_DNA"/>
</dbReference>
<accession>A0A5B0DR73</accession>
<comment type="similarity">
    <text evidence="6">Belongs to the methyltransferase superfamily. RNA methyltransferase RsmG family.</text>
</comment>
<dbReference type="SUPFAM" id="SSF53335">
    <property type="entry name" value="S-adenosyl-L-methionine-dependent methyltransferases"/>
    <property type="match status" value="1"/>
</dbReference>
<dbReference type="Pfam" id="PF02527">
    <property type="entry name" value="GidB"/>
    <property type="match status" value="1"/>
</dbReference>
<protein>
    <recommendedName>
        <fullName evidence="6">Ribosomal RNA small subunit methyltransferase G</fullName>
        <ecNumber evidence="6">2.1.1.170</ecNumber>
    </recommendedName>
    <alternativeName>
        <fullName evidence="6">16S rRNA 7-methylguanosine methyltransferase</fullName>
        <shortName evidence="6">16S rRNA m7G methyltransferase</shortName>
    </alternativeName>
</protein>